<proteinExistence type="predicted"/>
<reference evidence="3 4" key="2">
    <citation type="journal article" date="2023" name="Plant Pathol.">
        <title>Dismantling and reorganizing Pseudomonas marginalis sensu#lato.</title>
        <authorList>
            <person name="Sawada H."/>
            <person name="Fujikawa T."/>
            <person name="Satou M."/>
        </authorList>
    </citation>
    <scope>NUCLEOTIDE SEQUENCE [LARGE SCALE GENOMIC DNA]</scope>
    <source>
        <strain evidence="3 4">MAFF 301381</strain>
    </source>
</reference>
<protein>
    <submittedName>
        <fullName evidence="3">Glycosyltransferase family 4 protein</fullName>
    </submittedName>
</protein>
<gene>
    <name evidence="3" type="ORF">JWR99_06595</name>
</gene>
<sequence length="364" mass="39028">MSAIFNLLWVVPSLAGLGGSEYAAVTFARLVAGDGHRLRLLTGPQVHPAWQKLLQVDGLHLIKAADGSPDALCESTLALLEERPADLIQFMPIEAHCLAWLRKGQGVPVIGWEPTDLSPRCWWLPDALNEQIHHLDALLVLNPDAALHARGHYGYQGPVTVLPNTLIDPPQSLPARALNGTPVVGCIARLSAEKGLEFLLAALSLLHVRCPHVRLRLWGEGEDRERLGNLAKMLGVAAHVEFMGAFEPFGGIDAVAAGVDVFVLSSLFEGAPVALLELAARGRPVVASMTAGARWVCGDDYPWLTPIGDTRALADSLASALEDPAREARGQALRQRFARQFSNEQALATLCAAYADLLSAGARS</sequence>
<evidence type="ECO:0000256" key="1">
    <source>
        <dbReference type="ARBA" id="ARBA00022676"/>
    </source>
</evidence>
<name>A0A9X1C5E6_9PSED</name>
<keyword evidence="4" id="KW-1185">Reference proteome</keyword>
<dbReference type="Gene3D" id="3.40.50.2000">
    <property type="entry name" value="Glycogen Phosphorylase B"/>
    <property type="match status" value="2"/>
</dbReference>
<dbReference type="PANTHER" id="PTHR12526:SF510">
    <property type="entry name" value="D-INOSITOL 3-PHOSPHATE GLYCOSYLTRANSFERASE"/>
    <property type="match status" value="1"/>
</dbReference>
<dbReference type="CDD" id="cd03801">
    <property type="entry name" value="GT4_PimA-like"/>
    <property type="match status" value="1"/>
</dbReference>
<evidence type="ECO:0000313" key="3">
    <source>
        <dbReference type="EMBL" id="MBN2975667.1"/>
    </source>
</evidence>
<dbReference type="GO" id="GO:0016757">
    <property type="term" value="F:glycosyltransferase activity"/>
    <property type="evidence" value="ECO:0007669"/>
    <property type="project" value="UniProtKB-KW"/>
</dbReference>
<keyword evidence="2" id="KW-0808">Transferase</keyword>
<dbReference type="SUPFAM" id="SSF53756">
    <property type="entry name" value="UDP-Glycosyltransferase/glycogen phosphorylase"/>
    <property type="match status" value="1"/>
</dbReference>
<dbReference type="AlphaFoldDB" id="A0A9X1C5E6"/>
<dbReference type="RefSeq" id="WP_078733242.1">
    <property type="nucleotide sequence ID" value="NZ_JAFHKI010000138.1"/>
</dbReference>
<dbReference type="Pfam" id="PF13692">
    <property type="entry name" value="Glyco_trans_1_4"/>
    <property type="match status" value="1"/>
</dbReference>
<reference evidence="3 4" key="1">
    <citation type="journal article" date="2021" name="Int. J. Syst. Evol. Microbiol.">
        <title>Pseudomonas lactucae sp. nov., a pathogen causing bacterial rot of lettuce in Japan.</title>
        <authorList>
            <person name="Sawada H."/>
            <person name="Fujikawa T."/>
            <person name="Satou M."/>
        </authorList>
    </citation>
    <scope>NUCLEOTIDE SEQUENCE [LARGE SCALE GENOMIC DNA]</scope>
    <source>
        <strain evidence="3 4">MAFF 301381</strain>
    </source>
</reference>
<accession>A0A9X1C5E6</accession>
<comment type="caution">
    <text evidence="3">The sequence shown here is derived from an EMBL/GenBank/DDBJ whole genome shotgun (WGS) entry which is preliminary data.</text>
</comment>
<dbReference type="PANTHER" id="PTHR12526">
    <property type="entry name" value="GLYCOSYLTRANSFERASE"/>
    <property type="match status" value="1"/>
</dbReference>
<organism evidence="3 4">
    <name type="scientific">Pseudomonas lactucae</name>
    <dbReference type="NCBI Taxonomy" id="2813360"/>
    <lineage>
        <taxon>Bacteria</taxon>
        <taxon>Pseudomonadati</taxon>
        <taxon>Pseudomonadota</taxon>
        <taxon>Gammaproteobacteria</taxon>
        <taxon>Pseudomonadales</taxon>
        <taxon>Pseudomonadaceae</taxon>
        <taxon>Pseudomonas</taxon>
    </lineage>
</organism>
<evidence type="ECO:0000256" key="2">
    <source>
        <dbReference type="ARBA" id="ARBA00022679"/>
    </source>
</evidence>
<dbReference type="Proteomes" id="UP001154860">
    <property type="component" value="Unassembled WGS sequence"/>
</dbReference>
<dbReference type="EMBL" id="JAFHKJ010000026">
    <property type="protein sequence ID" value="MBN2975667.1"/>
    <property type="molecule type" value="Genomic_DNA"/>
</dbReference>
<keyword evidence="1" id="KW-0328">Glycosyltransferase</keyword>
<evidence type="ECO:0000313" key="4">
    <source>
        <dbReference type="Proteomes" id="UP001154860"/>
    </source>
</evidence>